<gene>
    <name evidence="2" type="ORF">BN946_scf184719.g2</name>
</gene>
<proteinExistence type="predicted"/>
<protein>
    <submittedName>
        <fullName evidence="2">Uncharacterized protein</fullName>
    </submittedName>
</protein>
<comment type="caution">
    <text evidence="2">The sequence shown here is derived from an EMBL/GenBank/DDBJ whole genome shotgun (WGS) entry which is preliminary data.</text>
</comment>
<dbReference type="AlphaFoldDB" id="A0A060SUR9"/>
<dbReference type="Proteomes" id="UP000029665">
    <property type="component" value="Unassembled WGS sequence"/>
</dbReference>
<feature type="region of interest" description="Disordered" evidence="1">
    <location>
        <begin position="614"/>
        <end position="634"/>
    </location>
</feature>
<sequence>MQNPEVQKAMKLRLWCLQVPLPKIAPIIGAAIAIPSNLSTTELVIYSEKILRGLLSSGLHVVSCSHDGTETEHGVQRQLAQQASDRRSYKIPCPDNPSYDLSLTVPVFEDQPVVFVQDSKHARKTYRNNQCAGGRLITIGNTTVLYRRIWEVAFEDDSPLYHRDVEKLDRQDDNAAARLFSAETLEYIIKKHPDYLGEIVYLFVFGELVDAWQSRSIPHIEHIKMALRAHYFVKMWETYLDHAGYVKSRHCLSREALDITQILVESVISLILVHRDYSSSHAVPFPLALWLHSTEPCEHVFGSGREVVEDFTFLDFHFMVSKLYIKLSEAAKLGVASDPKARASGYNHTYLDTRNIDLHALSTYPDDELIDGAAVEAFEEAESLIALLGIIPSQLHACLSRRTQKATTTRSLLPPISLGNTTAFQRTPEDDEEEEALDPDAEFQDDVELSAAAELQGILQSEESSQWEDKRTSHEDDHFMTLAMASVSMSMDDMCRIAALPAMTRELQEEMWAENCRRIGEAFAATLPRLDAPEGKEMVIGKGSFTISQLDLSNLSEVRRQHQTCLASEGVRTRSMVPVADSVSTPLEKSVRREIICEFYSALRKLDERGVSSGKNRQRRWCEGDGTKEDSSDAIAGNSANAAAVAAASANAVMQRCKAIFLQAGLPKSLMEHVVDARISQLQPLHIGSYALTLVDDAHVTVSQVLAIYVKSGGKQARHCSVEQCSTLGAVSYISVQVYEHVHGPQFRDNPQATSLFRTKRFLHLPSISFLWTLTSQPTCQGGMLLLGDTDYRPFTSLSAAAHIFSAAAKLFRKRSLKAATEEES</sequence>
<organism evidence="2 3">
    <name type="scientific">Pycnoporus cinnabarinus</name>
    <name type="common">Cinnabar-red polypore</name>
    <name type="synonym">Trametes cinnabarina</name>
    <dbReference type="NCBI Taxonomy" id="5643"/>
    <lineage>
        <taxon>Eukaryota</taxon>
        <taxon>Fungi</taxon>
        <taxon>Dikarya</taxon>
        <taxon>Basidiomycota</taxon>
        <taxon>Agaricomycotina</taxon>
        <taxon>Agaricomycetes</taxon>
        <taxon>Polyporales</taxon>
        <taxon>Polyporaceae</taxon>
        <taxon>Trametes</taxon>
    </lineage>
</organism>
<evidence type="ECO:0000256" key="1">
    <source>
        <dbReference type="SAM" id="MobiDB-lite"/>
    </source>
</evidence>
<feature type="region of interest" description="Disordered" evidence="1">
    <location>
        <begin position="410"/>
        <end position="433"/>
    </location>
</feature>
<accession>A0A060SUR9</accession>
<evidence type="ECO:0000313" key="3">
    <source>
        <dbReference type="Proteomes" id="UP000029665"/>
    </source>
</evidence>
<dbReference type="STRING" id="5643.A0A060SUR9"/>
<reference evidence="2" key="1">
    <citation type="submission" date="2014-01" db="EMBL/GenBank/DDBJ databases">
        <title>The genome of the white-rot fungus Pycnoporus cinnabarinus: a basidiomycete model with a versatile arsenal for lignocellulosic biomass breakdown.</title>
        <authorList>
            <person name="Levasseur A."/>
            <person name="Lomascolo A."/>
            <person name="Ruiz-Duenas F.J."/>
            <person name="Uzan E."/>
            <person name="Piumi F."/>
            <person name="Kues U."/>
            <person name="Ram A.F.J."/>
            <person name="Murat C."/>
            <person name="Haon M."/>
            <person name="Benoit I."/>
            <person name="Arfi Y."/>
            <person name="Chevret D."/>
            <person name="Drula E."/>
            <person name="Kwon M.J."/>
            <person name="Gouret P."/>
            <person name="Lesage-Meessen L."/>
            <person name="Lombard V."/>
            <person name="Mariette J."/>
            <person name="Noirot C."/>
            <person name="Park J."/>
            <person name="Patyshakuliyeva A."/>
            <person name="Wieneger R.A.B."/>
            <person name="Wosten H.A.B."/>
            <person name="Martin F."/>
            <person name="Coutinho P.M."/>
            <person name="de Vries R."/>
            <person name="Martinez A.T."/>
            <person name="Klopp C."/>
            <person name="Pontarotti P."/>
            <person name="Henrissat B."/>
            <person name="Record E."/>
        </authorList>
    </citation>
    <scope>NUCLEOTIDE SEQUENCE [LARGE SCALE GENOMIC DNA]</scope>
    <source>
        <strain evidence="2">BRFM137</strain>
    </source>
</reference>
<evidence type="ECO:0000313" key="2">
    <source>
        <dbReference type="EMBL" id="CDO78140.1"/>
    </source>
</evidence>
<dbReference type="EMBL" id="CCBP010000679">
    <property type="protein sequence ID" value="CDO78140.1"/>
    <property type="molecule type" value="Genomic_DNA"/>
</dbReference>
<name>A0A060SUR9_PYCCI</name>
<feature type="compositionally biased region" description="Basic and acidic residues" evidence="1">
    <location>
        <begin position="620"/>
        <end position="631"/>
    </location>
</feature>
<keyword evidence="3" id="KW-1185">Reference proteome</keyword>
<dbReference type="OrthoDB" id="3268677at2759"/>
<dbReference type="OMA" id="SHETHQA"/>
<dbReference type="HOGENOM" id="CLU_009065_2_0_1"/>